<name>A0AA97F9X1_9EURY</name>
<evidence type="ECO:0000256" key="10">
    <source>
        <dbReference type="ARBA" id="ARBA00071366"/>
    </source>
</evidence>
<comment type="function">
    <text evidence="8">Required for corrinoid utilization. Probably part of the ABC transporter complex BtuCDF involved in cobalamin (vitamin B12) import. Probably involved in the translocation of the substrate across the membrane.</text>
</comment>
<evidence type="ECO:0000256" key="2">
    <source>
        <dbReference type="ARBA" id="ARBA00007935"/>
    </source>
</evidence>
<evidence type="ECO:0000256" key="1">
    <source>
        <dbReference type="ARBA" id="ARBA00004651"/>
    </source>
</evidence>
<dbReference type="RefSeq" id="WP_317137060.1">
    <property type="nucleotide sequence ID" value="NZ_CP043875.1"/>
</dbReference>
<feature type="transmembrane region" description="Helical" evidence="11">
    <location>
        <begin position="315"/>
        <end position="333"/>
    </location>
</feature>
<evidence type="ECO:0000256" key="6">
    <source>
        <dbReference type="ARBA" id="ARBA00022989"/>
    </source>
</evidence>
<evidence type="ECO:0000256" key="7">
    <source>
        <dbReference type="ARBA" id="ARBA00023136"/>
    </source>
</evidence>
<dbReference type="GO" id="GO:0005886">
    <property type="term" value="C:plasma membrane"/>
    <property type="evidence" value="ECO:0007669"/>
    <property type="project" value="UniProtKB-SubCell"/>
</dbReference>
<dbReference type="InterPro" id="IPR037294">
    <property type="entry name" value="ABC_BtuC-like"/>
</dbReference>
<dbReference type="CDD" id="cd06550">
    <property type="entry name" value="TM_ABC_iron-siderophores_like"/>
    <property type="match status" value="1"/>
</dbReference>
<feature type="transmembrane region" description="Helical" evidence="11">
    <location>
        <begin position="119"/>
        <end position="148"/>
    </location>
</feature>
<dbReference type="GO" id="GO:0022857">
    <property type="term" value="F:transmembrane transporter activity"/>
    <property type="evidence" value="ECO:0007669"/>
    <property type="project" value="InterPro"/>
</dbReference>
<evidence type="ECO:0000256" key="3">
    <source>
        <dbReference type="ARBA" id="ARBA00022448"/>
    </source>
</evidence>
<dbReference type="GeneID" id="85228848"/>
<keyword evidence="4" id="KW-1003">Cell membrane</keyword>
<dbReference type="EMBL" id="CP043875">
    <property type="protein sequence ID" value="WOF15490.1"/>
    <property type="molecule type" value="Genomic_DNA"/>
</dbReference>
<feature type="transmembrane region" description="Helical" evidence="11">
    <location>
        <begin position="255"/>
        <end position="276"/>
    </location>
</feature>
<dbReference type="InterPro" id="IPR000522">
    <property type="entry name" value="ABC_transptr_permease_BtuC"/>
</dbReference>
<sequence>MKNKKIFFSLLVLTGLITFIISLLWGSSTVELKNIFPNDLWGFIGSLIFNNSPEGPCAFFDDPTTYLIVYDIRLPRAIIAFFAGCGLAVAGTVMQALFKNPMADPYIIGTSSGGALGAAISIVAIGGLFLPLFAFFGAMGATFLVYGISKRNGRVPVETLLLSGIAVSMFLSAFLSFIMYNSGKSLHQIMFWMMGGFWNADWGDAYLALIIPVLSVILFAVARDLNALSLGEEDAVHLGVNVEILKKAVLATGSFITGIAVAISGAIGFVGLIVPHTMRLIAGPDHRVLLPASMIAGGIFLMCADTLTRTFFNEMPVGIITAFVGAPFFVYLLRRRMSA</sequence>
<gene>
    <name evidence="12" type="ORF">F1737_01725</name>
</gene>
<keyword evidence="13" id="KW-1185">Reference proteome</keyword>
<keyword evidence="5 11" id="KW-0812">Transmembrane</keyword>
<dbReference type="FunFam" id="1.10.3470.10:FF:000001">
    <property type="entry name" value="Vitamin B12 ABC transporter permease BtuC"/>
    <property type="match status" value="1"/>
</dbReference>
<dbReference type="Proteomes" id="UP001301797">
    <property type="component" value="Chromosome"/>
</dbReference>
<comment type="similarity">
    <text evidence="2">Belongs to the binding-protein-dependent transport system permease family. FecCD subfamily.</text>
</comment>
<comment type="subunit">
    <text evidence="9">The complex is composed of two ATP-binding proteins (BtuD), two transmembrane proteins (BtuC) and a solute-binding protein (BtuF).</text>
</comment>
<organism evidence="12 13">
    <name type="scientific">Methanochimaera problematica</name>
    <dbReference type="NCBI Taxonomy" id="2609417"/>
    <lineage>
        <taxon>Archaea</taxon>
        <taxon>Methanobacteriati</taxon>
        <taxon>Methanobacteriota</taxon>
        <taxon>Stenosarchaea group</taxon>
        <taxon>Methanomicrobia</taxon>
        <taxon>Methanomicrobiales</taxon>
        <taxon>Methanomicrobiaceae</taxon>
        <taxon>Methanochimaera</taxon>
    </lineage>
</organism>
<feature type="transmembrane region" description="Helical" evidence="11">
    <location>
        <begin position="160"/>
        <end position="181"/>
    </location>
</feature>
<evidence type="ECO:0000313" key="12">
    <source>
        <dbReference type="EMBL" id="WOF15490.1"/>
    </source>
</evidence>
<dbReference type="PANTHER" id="PTHR30472:SF25">
    <property type="entry name" value="ABC TRANSPORTER PERMEASE PROTEIN MJ0876-RELATED"/>
    <property type="match status" value="1"/>
</dbReference>
<dbReference type="PANTHER" id="PTHR30472">
    <property type="entry name" value="FERRIC ENTEROBACTIN TRANSPORT SYSTEM PERMEASE PROTEIN"/>
    <property type="match status" value="1"/>
</dbReference>
<dbReference type="GO" id="GO:0033214">
    <property type="term" value="P:siderophore-iron import into cell"/>
    <property type="evidence" value="ECO:0007669"/>
    <property type="project" value="TreeGrafter"/>
</dbReference>
<evidence type="ECO:0000256" key="5">
    <source>
        <dbReference type="ARBA" id="ARBA00022692"/>
    </source>
</evidence>
<feature type="transmembrane region" description="Helical" evidence="11">
    <location>
        <begin position="202"/>
        <end position="222"/>
    </location>
</feature>
<evidence type="ECO:0000256" key="8">
    <source>
        <dbReference type="ARBA" id="ARBA00053891"/>
    </source>
</evidence>
<evidence type="ECO:0000256" key="4">
    <source>
        <dbReference type="ARBA" id="ARBA00022475"/>
    </source>
</evidence>
<keyword evidence="3" id="KW-0813">Transport</keyword>
<keyword evidence="7 11" id="KW-0472">Membrane</keyword>
<evidence type="ECO:0000313" key="13">
    <source>
        <dbReference type="Proteomes" id="UP001301797"/>
    </source>
</evidence>
<protein>
    <recommendedName>
        <fullName evidence="10">Cobalamin import system permease protein BtuC</fullName>
    </recommendedName>
</protein>
<evidence type="ECO:0000256" key="9">
    <source>
        <dbReference type="ARBA" id="ARBA00064420"/>
    </source>
</evidence>
<reference evidence="12 13" key="1">
    <citation type="submission" date="2019-09" db="EMBL/GenBank/DDBJ databases">
        <title>The complete genome of Methanoplanus sp. FWC-SCC4.</title>
        <authorList>
            <person name="Chen S.-C."/>
            <person name="Zhou Y.-Z."/>
            <person name="Lai M.-C."/>
        </authorList>
    </citation>
    <scope>NUCLEOTIDE SEQUENCE [LARGE SCALE GENOMIC DNA]</scope>
    <source>
        <strain evidence="12 13">FWC-SCC4</strain>
    </source>
</reference>
<dbReference type="Gene3D" id="1.10.3470.10">
    <property type="entry name" value="ABC transporter involved in vitamin B12 uptake, BtuC"/>
    <property type="match status" value="1"/>
</dbReference>
<keyword evidence="6 11" id="KW-1133">Transmembrane helix</keyword>
<dbReference type="KEGG" id="mefw:F1737_01725"/>
<comment type="subcellular location">
    <subcellularLocation>
        <location evidence="1">Cell membrane</location>
        <topology evidence="1">Multi-pass membrane protein</topology>
    </subcellularLocation>
</comment>
<evidence type="ECO:0000256" key="11">
    <source>
        <dbReference type="SAM" id="Phobius"/>
    </source>
</evidence>
<dbReference type="Pfam" id="PF01032">
    <property type="entry name" value="FecCD"/>
    <property type="match status" value="1"/>
</dbReference>
<feature type="transmembrane region" description="Helical" evidence="11">
    <location>
        <begin position="77"/>
        <end position="98"/>
    </location>
</feature>
<dbReference type="SUPFAM" id="SSF81345">
    <property type="entry name" value="ABC transporter involved in vitamin B12 uptake, BtuC"/>
    <property type="match status" value="1"/>
</dbReference>
<dbReference type="AlphaFoldDB" id="A0AA97F9X1"/>
<proteinExistence type="inferred from homology"/>
<accession>A0AA97F9X1</accession>